<dbReference type="AlphaFoldDB" id="A0A4Q9Q316"/>
<feature type="compositionally biased region" description="Polar residues" evidence="1">
    <location>
        <begin position="303"/>
        <end position="317"/>
    </location>
</feature>
<organism evidence="2 3">
    <name type="scientific">Dichomitus squalens</name>
    <dbReference type="NCBI Taxonomy" id="114155"/>
    <lineage>
        <taxon>Eukaryota</taxon>
        <taxon>Fungi</taxon>
        <taxon>Dikarya</taxon>
        <taxon>Basidiomycota</taxon>
        <taxon>Agaricomycotina</taxon>
        <taxon>Agaricomycetes</taxon>
        <taxon>Polyporales</taxon>
        <taxon>Polyporaceae</taxon>
        <taxon>Dichomitus</taxon>
    </lineage>
</organism>
<feature type="region of interest" description="Disordered" evidence="1">
    <location>
        <begin position="303"/>
        <end position="334"/>
    </location>
</feature>
<feature type="region of interest" description="Disordered" evidence="1">
    <location>
        <begin position="73"/>
        <end position="132"/>
    </location>
</feature>
<gene>
    <name evidence="2" type="ORF">BD310DRAFT_975144</name>
</gene>
<feature type="compositionally biased region" description="Pro residues" evidence="1">
    <location>
        <begin position="109"/>
        <end position="123"/>
    </location>
</feature>
<evidence type="ECO:0000313" key="2">
    <source>
        <dbReference type="EMBL" id="TBU61535.1"/>
    </source>
</evidence>
<evidence type="ECO:0000313" key="3">
    <source>
        <dbReference type="Proteomes" id="UP000292082"/>
    </source>
</evidence>
<dbReference type="EMBL" id="ML145098">
    <property type="protein sequence ID" value="TBU61535.1"/>
    <property type="molecule type" value="Genomic_DNA"/>
</dbReference>
<proteinExistence type="predicted"/>
<evidence type="ECO:0000256" key="1">
    <source>
        <dbReference type="SAM" id="MobiDB-lite"/>
    </source>
</evidence>
<name>A0A4Q9Q316_9APHY</name>
<sequence length="399" mass="43475">MDGGHPFLKPAFDASVATSFPTEHFPLEVIAREVKRQLLNLDQLWKDRLILPEETPIAPYPLRTLTPESVSWTLVPPTPTTPPQSVHVQNAGPPPPPPLPTPFQRRSSPTPPQSPVRITPPPFGREVPPNTPMDHLSPGFLYDADRIWSPPPDGMEWHSVGDMSRWPDPAEVEQNILSLLNPASPGVSYSALISSIGNYDRKAVAKRKRNRLYGEELPFAIGLPSPPSSRRASASVASAISQRSTASGSGIVAATSNIHPAIIKTEPHADESPVRSVRKKIKLFSAPTTDMLMDEILGFATSSSADELSPAEASTSSEDQDTPSLVRGWKGKGVQRPLKRVEHPEEYLQGSDELVEGLDIKAEPGLDVTDSYALANLGREEKFITEDGREALLIDLTDD</sequence>
<keyword evidence="3" id="KW-1185">Reference proteome</keyword>
<feature type="compositionally biased region" description="Pro residues" evidence="1">
    <location>
        <begin position="92"/>
        <end position="101"/>
    </location>
</feature>
<accession>A0A4Q9Q316</accession>
<reference evidence="2 3" key="1">
    <citation type="submission" date="2019-01" db="EMBL/GenBank/DDBJ databases">
        <title>Draft genome sequences of three monokaryotic isolates of the white-rot basidiomycete fungus Dichomitus squalens.</title>
        <authorList>
            <consortium name="DOE Joint Genome Institute"/>
            <person name="Lopez S.C."/>
            <person name="Andreopoulos B."/>
            <person name="Pangilinan J."/>
            <person name="Lipzen A."/>
            <person name="Riley R."/>
            <person name="Ahrendt S."/>
            <person name="Ng V."/>
            <person name="Barry K."/>
            <person name="Daum C."/>
            <person name="Grigoriev I.V."/>
            <person name="Hilden K.S."/>
            <person name="Makela M.R."/>
            <person name="de Vries R.P."/>
        </authorList>
    </citation>
    <scope>NUCLEOTIDE SEQUENCE [LARGE SCALE GENOMIC DNA]</scope>
    <source>
        <strain evidence="2 3">CBS 464.89</strain>
    </source>
</reference>
<protein>
    <submittedName>
        <fullName evidence="2">Uncharacterized protein</fullName>
    </submittedName>
</protein>
<dbReference type="Proteomes" id="UP000292082">
    <property type="component" value="Unassembled WGS sequence"/>
</dbReference>